<gene>
    <name evidence="1" type="ORF">CURHAP_LOCUS20411</name>
</gene>
<name>A0A6J5U9Z4_PRUAR</name>
<accession>A0A6J5U9Z4</accession>
<evidence type="ECO:0000313" key="1">
    <source>
        <dbReference type="EMBL" id="CAB4273191.1"/>
    </source>
</evidence>
<proteinExistence type="predicted"/>
<protein>
    <recommendedName>
        <fullName evidence="3">Aminotransferase-like plant mobile domain-containing protein</fullName>
    </recommendedName>
</protein>
<dbReference type="Proteomes" id="UP000507222">
    <property type="component" value="Unassembled WGS sequence"/>
</dbReference>
<dbReference type="EMBL" id="CAEKDK010000003">
    <property type="protein sequence ID" value="CAB4273191.1"/>
    <property type="molecule type" value="Genomic_DNA"/>
</dbReference>
<organism evidence="1 2">
    <name type="scientific">Prunus armeniaca</name>
    <name type="common">Apricot</name>
    <name type="synonym">Armeniaca vulgaris</name>
    <dbReference type="NCBI Taxonomy" id="36596"/>
    <lineage>
        <taxon>Eukaryota</taxon>
        <taxon>Viridiplantae</taxon>
        <taxon>Streptophyta</taxon>
        <taxon>Embryophyta</taxon>
        <taxon>Tracheophyta</taxon>
        <taxon>Spermatophyta</taxon>
        <taxon>Magnoliopsida</taxon>
        <taxon>eudicotyledons</taxon>
        <taxon>Gunneridae</taxon>
        <taxon>Pentapetalae</taxon>
        <taxon>rosids</taxon>
        <taxon>fabids</taxon>
        <taxon>Rosales</taxon>
        <taxon>Rosaceae</taxon>
        <taxon>Amygdaloideae</taxon>
        <taxon>Amygdaleae</taxon>
        <taxon>Prunus</taxon>
    </lineage>
</organism>
<reference evidence="1 2" key="1">
    <citation type="submission" date="2020-05" db="EMBL/GenBank/DDBJ databases">
        <authorList>
            <person name="Campoy J."/>
            <person name="Schneeberger K."/>
            <person name="Spophaly S."/>
        </authorList>
    </citation>
    <scope>NUCLEOTIDE SEQUENCE [LARGE SCALE GENOMIC DNA]</scope>
    <source>
        <strain evidence="1">PruArmRojPasFocal</strain>
    </source>
</reference>
<evidence type="ECO:0000313" key="2">
    <source>
        <dbReference type="Proteomes" id="UP000507222"/>
    </source>
</evidence>
<sequence length="78" mass="9373">MHGVVVPDHDLDYLEVQPRALRWIPRRDNDTTSVDVQKYRQRLDALNADQVIWEPYKFEREHHPFPDVEFYSGYMGTL</sequence>
<evidence type="ECO:0008006" key="3">
    <source>
        <dbReference type="Google" id="ProtNLM"/>
    </source>
</evidence>
<dbReference type="AlphaFoldDB" id="A0A6J5U9Z4"/>